<feature type="domain" description="pPIWI-RE three-gene island" evidence="1">
    <location>
        <begin position="5"/>
        <end position="154"/>
    </location>
</feature>
<evidence type="ECO:0000313" key="2">
    <source>
        <dbReference type="EMBL" id="QEU95891.1"/>
    </source>
</evidence>
<dbReference type="Proteomes" id="UP000325529">
    <property type="component" value="Chromosome"/>
</dbReference>
<evidence type="ECO:0000259" key="1">
    <source>
        <dbReference type="Pfam" id="PF18155"/>
    </source>
</evidence>
<dbReference type="InterPro" id="IPR055254">
    <property type="entry name" value="pPIWI_RE_Z"/>
</dbReference>
<reference evidence="2 3" key="1">
    <citation type="submission" date="2017-09" db="EMBL/GenBank/DDBJ databases">
        <authorList>
            <person name="Lee N."/>
            <person name="Cho B.-K."/>
        </authorList>
    </citation>
    <scope>NUCLEOTIDE SEQUENCE [LARGE SCALE GENOMIC DNA]</scope>
    <source>
        <strain evidence="2 3">ATCC 12853</strain>
    </source>
</reference>
<protein>
    <recommendedName>
        <fullName evidence="1">pPIWI-RE three-gene island domain-containing protein</fullName>
    </recommendedName>
</protein>
<sequence>MAKQELREALEMEFALYALSVWEPQAAARDGWALLRGFDFRPHSGDTPETNGSVRWLLSSSKKEEDWQERLATYAEFPEHLRLFEVKEPAEPPVMRELSLCRERHSLYAKALAGIPAHKTKQATLAAADVAYTFTAGGTTHRVRLPESIIPSPGLQHTPRQRRRMRPDWPALLATAKDMDALNLKQGRKPCNWYGRIRDLQLHLRGPHGLRRAQRLQIKELVHLAGMPAVGKTSVLTVLAVWAAQHGHTMTLVLGDVIAVLNMVGDLNRYVPEAAAPILGASTRGQHLRKLHRPPNPRTRGVQLLRDERLRWVSTACTVQGAMPDLTTPFPLGDAPCSRKLQRVAESPDGAAEGKQAQAYAELCACPMFFSCGRHEAARALVDAPIWVATAPGLVHCRVPAQLMDRDMRYLELAWERSDVIAFDEADNVQIQLDRAFSPSQTLAGPGKDAYVDEVRPLFEQHTRSTHCQHLTTSSTVRQWSLAVNSAGMLVARLRALLGEHHHVREWLRTEYFNEWRLAAQLAHEISLRPPPDADANVERKRWCKDEDVYQRWWTTLKTWLFDPAGRYRGKDKRVGALRGFAARGYDDTVRATRELAYWLEDDPDIVVGSTAARKRLAIRFQVVMTVALLTRQLDHLTRYSWEVEAETGAEGMSSSLVHRPPAEYLPLVPESPMGNMLGFQYREDEDAPADRLGTISFFRCSGIGRSLLLDLPRLFTSAANNGADEPVGPGVLLLSATSWAGNSPRYDVQAPVTGILTSRAAESVPVTERITCEYLPSRGTGPDGQPYDRTVSGKQGEERTAALTDLVADLCTAQVSLRGARPSSLEAIRGELEPGRQRLMLLVGNYQEAKAVHRKLVELRPEWAGQIMHMVPDDERGTHHWQGALARSRVSTLASHEDVWILITPMLAIERGHNILNDDHVAALGAALYLVRPHLHPEDLSYDIEFMNRWGIEQIRAGLPAAGPASAPLGERAKAFQNYAHRLWIARLEQSLRYTDTLPGSLERRGLDWTGIPPLNQIAGRMLRGAARARIYFCDGAFAPHSDDSILLGMYRALEEAMSGPHADIARPLYLPLMHGLHNLLEKYRGDV</sequence>
<keyword evidence="3" id="KW-1185">Reference proteome</keyword>
<dbReference type="EMBL" id="CP023699">
    <property type="protein sequence ID" value="QEU95891.1"/>
    <property type="molecule type" value="Genomic_DNA"/>
</dbReference>
<proteinExistence type="predicted"/>
<gene>
    <name evidence="2" type="ORF">CP970_37620</name>
</gene>
<dbReference type="KEGG" id="ska:CP970_37620"/>
<name>A0A5J6GP70_STRKN</name>
<organism evidence="2 3">
    <name type="scientific">Streptomyces kanamyceticus</name>
    <dbReference type="NCBI Taxonomy" id="1967"/>
    <lineage>
        <taxon>Bacteria</taxon>
        <taxon>Bacillati</taxon>
        <taxon>Actinomycetota</taxon>
        <taxon>Actinomycetes</taxon>
        <taxon>Kitasatosporales</taxon>
        <taxon>Streptomycetaceae</taxon>
        <taxon>Streptomyces</taxon>
    </lineage>
</organism>
<evidence type="ECO:0000313" key="3">
    <source>
        <dbReference type="Proteomes" id="UP000325529"/>
    </source>
</evidence>
<dbReference type="AlphaFoldDB" id="A0A5J6GP70"/>
<accession>A0A5J6GP70</accession>
<dbReference type="Pfam" id="PF18155">
    <property type="entry name" value="pPIWI_RE_Z"/>
    <property type="match status" value="1"/>
</dbReference>